<evidence type="ECO:0000256" key="11">
    <source>
        <dbReference type="ARBA" id="ARBA00023033"/>
    </source>
</evidence>
<dbReference type="PANTHER" id="PTHR24292:SF102">
    <property type="entry name" value="CYTOCHROME P450 FAMILY-RELATED"/>
    <property type="match status" value="1"/>
</dbReference>
<dbReference type="PANTHER" id="PTHR24292">
    <property type="entry name" value="CYTOCHROME P450"/>
    <property type="match status" value="1"/>
</dbReference>
<dbReference type="EMBL" id="CP092880">
    <property type="protein sequence ID" value="UYV79679.1"/>
    <property type="molecule type" value="Genomic_DNA"/>
</dbReference>
<protein>
    <submittedName>
        <fullName evidence="14">CYP4V2</fullName>
    </submittedName>
</protein>
<dbReference type="Pfam" id="PF00067">
    <property type="entry name" value="p450"/>
    <property type="match status" value="1"/>
</dbReference>
<keyword evidence="8" id="KW-0492">Microsome</keyword>
<evidence type="ECO:0000256" key="8">
    <source>
        <dbReference type="ARBA" id="ARBA00022848"/>
    </source>
</evidence>
<keyword evidence="6 13" id="KW-0479">Metal-binding</keyword>
<name>A0ABY6LET0_9ARAC</name>
<dbReference type="InterPro" id="IPR002401">
    <property type="entry name" value="Cyt_P450_E_grp-I"/>
</dbReference>
<reference evidence="14 15" key="1">
    <citation type="submission" date="2022-01" db="EMBL/GenBank/DDBJ databases">
        <title>A chromosomal length assembly of Cordylochernes scorpioides.</title>
        <authorList>
            <person name="Zeh D."/>
            <person name="Zeh J."/>
        </authorList>
    </citation>
    <scope>NUCLEOTIDE SEQUENCE [LARGE SCALE GENOMIC DNA]</scope>
    <source>
        <strain evidence="14">IN4F17</strain>
        <tissue evidence="14">Whole Body</tissue>
    </source>
</reference>
<evidence type="ECO:0000313" key="14">
    <source>
        <dbReference type="EMBL" id="UYV79679.1"/>
    </source>
</evidence>
<keyword evidence="5 13" id="KW-0349">Heme</keyword>
<dbReference type="InterPro" id="IPR050476">
    <property type="entry name" value="Insect_CytP450_Detox"/>
</dbReference>
<accession>A0ABY6LET0</accession>
<organism evidence="14 15">
    <name type="scientific">Cordylochernes scorpioides</name>
    <dbReference type="NCBI Taxonomy" id="51811"/>
    <lineage>
        <taxon>Eukaryota</taxon>
        <taxon>Metazoa</taxon>
        <taxon>Ecdysozoa</taxon>
        <taxon>Arthropoda</taxon>
        <taxon>Chelicerata</taxon>
        <taxon>Arachnida</taxon>
        <taxon>Pseudoscorpiones</taxon>
        <taxon>Cheliferoidea</taxon>
        <taxon>Chernetidae</taxon>
        <taxon>Cordylochernes</taxon>
    </lineage>
</organism>
<dbReference type="SUPFAM" id="SSF48264">
    <property type="entry name" value="Cytochrome P450"/>
    <property type="match status" value="1"/>
</dbReference>
<keyword evidence="15" id="KW-1185">Reference proteome</keyword>
<evidence type="ECO:0000256" key="1">
    <source>
        <dbReference type="ARBA" id="ARBA00001971"/>
    </source>
</evidence>
<gene>
    <name evidence="14" type="ORF">LAZ67_18000258</name>
</gene>
<dbReference type="Proteomes" id="UP001235939">
    <property type="component" value="Chromosome 18"/>
</dbReference>
<dbReference type="Gene3D" id="1.10.630.10">
    <property type="entry name" value="Cytochrome P450"/>
    <property type="match status" value="1"/>
</dbReference>
<keyword evidence="12" id="KW-0472">Membrane</keyword>
<keyword evidence="11 13" id="KW-0503">Monooxygenase</keyword>
<evidence type="ECO:0000256" key="2">
    <source>
        <dbReference type="ARBA" id="ARBA00004174"/>
    </source>
</evidence>
<evidence type="ECO:0000256" key="9">
    <source>
        <dbReference type="ARBA" id="ARBA00023002"/>
    </source>
</evidence>
<keyword evidence="10 13" id="KW-0408">Iron</keyword>
<evidence type="ECO:0000256" key="12">
    <source>
        <dbReference type="ARBA" id="ARBA00023136"/>
    </source>
</evidence>
<evidence type="ECO:0000256" key="10">
    <source>
        <dbReference type="ARBA" id="ARBA00023004"/>
    </source>
</evidence>
<evidence type="ECO:0000256" key="6">
    <source>
        <dbReference type="ARBA" id="ARBA00022723"/>
    </source>
</evidence>
<evidence type="ECO:0000256" key="5">
    <source>
        <dbReference type="ARBA" id="ARBA00022617"/>
    </source>
</evidence>
<keyword evidence="9 13" id="KW-0560">Oxidoreductase</keyword>
<evidence type="ECO:0000256" key="13">
    <source>
        <dbReference type="RuleBase" id="RU000461"/>
    </source>
</evidence>
<evidence type="ECO:0000256" key="3">
    <source>
        <dbReference type="ARBA" id="ARBA00004406"/>
    </source>
</evidence>
<dbReference type="PROSITE" id="PS00086">
    <property type="entry name" value="CYTOCHROME_P450"/>
    <property type="match status" value="1"/>
</dbReference>
<evidence type="ECO:0000256" key="7">
    <source>
        <dbReference type="ARBA" id="ARBA00022824"/>
    </source>
</evidence>
<comment type="subcellular location">
    <subcellularLocation>
        <location evidence="3">Endoplasmic reticulum membrane</location>
        <topology evidence="3">Peripheral membrane protein</topology>
    </subcellularLocation>
    <subcellularLocation>
        <location evidence="2">Microsome membrane</location>
        <topology evidence="2">Peripheral membrane protein</topology>
    </subcellularLocation>
</comment>
<dbReference type="InterPro" id="IPR001128">
    <property type="entry name" value="Cyt_P450"/>
</dbReference>
<dbReference type="PRINTS" id="PR00463">
    <property type="entry name" value="EP450I"/>
</dbReference>
<comment type="similarity">
    <text evidence="4 13">Belongs to the cytochrome P450 family.</text>
</comment>
<dbReference type="PRINTS" id="PR00385">
    <property type="entry name" value="P450"/>
</dbReference>
<dbReference type="InterPro" id="IPR036396">
    <property type="entry name" value="Cyt_P450_sf"/>
</dbReference>
<keyword evidence="7" id="KW-0256">Endoplasmic reticulum</keyword>
<evidence type="ECO:0000313" key="15">
    <source>
        <dbReference type="Proteomes" id="UP001235939"/>
    </source>
</evidence>
<proteinExistence type="inferred from homology"/>
<comment type="cofactor">
    <cofactor evidence="1">
        <name>heme</name>
        <dbReference type="ChEBI" id="CHEBI:30413"/>
    </cofactor>
</comment>
<dbReference type="InterPro" id="IPR017972">
    <property type="entry name" value="Cyt_P450_CS"/>
</dbReference>
<evidence type="ECO:0000256" key="4">
    <source>
        <dbReference type="ARBA" id="ARBA00010617"/>
    </source>
</evidence>
<sequence>MKEVQGDKEVFDLQDVSKLNYTEQVLMEVMRLYPPSPLAVQRVANEDYHLNDSKLIPRDIPILIPLDALHRDTKYWTNPESFDPDRFSPERKGEFPALAFQPFGTGPRMCIGSRVALTEAKSFLALLLTKYRLVKCPLTDKVTDSSLISFKSNIVNTDI</sequence>